<evidence type="ECO:0000256" key="1">
    <source>
        <dbReference type="ARBA" id="ARBA00023015"/>
    </source>
</evidence>
<dbReference type="PANTHER" id="PTHR35807">
    <property type="entry name" value="TRANSCRIPTIONAL REGULATOR REDD-RELATED"/>
    <property type="match status" value="1"/>
</dbReference>
<sequence length="218" mass="23384">MAAAERRRGGAGQRLLPYRGAAGAGGRVPFPRRGRRGAGRAGSGAPDQSAVGGAGVWRGPLLAEDMEWPHALPAVAELQQARIDSARDLAEAAVGCGRAAEAVDPLQCLAEALPYDETIHTQLIILLGHADRRAEGLRRYELIRHRLANEFGVDPGPGLRRAHLALLGDDLPVPGPPPSPVCLLPGDLPDFTGREAELERIWWRLSPAYFYSSTRARS</sequence>
<dbReference type="Gene3D" id="1.25.40.10">
    <property type="entry name" value="Tetratricopeptide repeat domain"/>
    <property type="match status" value="1"/>
</dbReference>
<feature type="domain" description="Bacterial transcriptional activator" evidence="4">
    <location>
        <begin position="32"/>
        <end position="167"/>
    </location>
</feature>
<accession>A0A5S4FPI3</accession>
<dbReference type="Pfam" id="PF03704">
    <property type="entry name" value="BTAD"/>
    <property type="match status" value="1"/>
</dbReference>
<dbReference type="OrthoDB" id="5521887at2"/>
<dbReference type="Proteomes" id="UP000309128">
    <property type="component" value="Unassembled WGS sequence"/>
</dbReference>
<dbReference type="InterPro" id="IPR011990">
    <property type="entry name" value="TPR-like_helical_dom_sf"/>
</dbReference>
<protein>
    <recommendedName>
        <fullName evidence="4">Bacterial transcriptional activator domain-containing protein</fullName>
    </recommendedName>
</protein>
<keyword evidence="2" id="KW-0804">Transcription</keyword>
<dbReference type="GO" id="GO:0003677">
    <property type="term" value="F:DNA binding"/>
    <property type="evidence" value="ECO:0007669"/>
    <property type="project" value="TreeGrafter"/>
</dbReference>
<dbReference type="GO" id="GO:0006355">
    <property type="term" value="P:regulation of DNA-templated transcription"/>
    <property type="evidence" value="ECO:0007669"/>
    <property type="project" value="TreeGrafter"/>
</dbReference>
<evidence type="ECO:0000256" key="3">
    <source>
        <dbReference type="SAM" id="MobiDB-lite"/>
    </source>
</evidence>
<name>A0A5S4FPI3_9ACTN</name>
<dbReference type="EMBL" id="VCKY01000027">
    <property type="protein sequence ID" value="TMR22615.1"/>
    <property type="molecule type" value="Genomic_DNA"/>
</dbReference>
<dbReference type="InterPro" id="IPR005158">
    <property type="entry name" value="BTAD"/>
</dbReference>
<comment type="caution">
    <text evidence="5">The sequence shown here is derived from an EMBL/GenBank/DDBJ whole genome shotgun (WGS) entry which is preliminary data.</text>
</comment>
<dbReference type="CDD" id="cd15831">
    <property type="entry name" value="BTAD"/>
    <property type="match status" value="1"/>
</dbReference>
<evidence type="ECO:0000313" key="6">
    <source>
        <dbReference type="Proteomes" id="UP000309128"/>
    </source>
</evidence>
<reference evidence="5 6" key="1">
    <citation type="submission" date="2019-05" db="EMBL/GenBank/DDBJ databases">
        <title>Draft genome sequence of Nonomuraea turkmeniaca DSM 43926.</title>
        <authorList>
            <person name="Saricaoglu S."/>
            <person name="Isik K."/>
        </authorList>
    </citation>
    <scope>NUCLEOTIDE SEQUENCE [LARGE SCALE GENOMIC DNA]</scope>
    <source>
        <strain evidence="5 6">DSM 43926</strain>
    </source>
</reference>
<dbReference type="AlphaFoldDB" id="A0A5S4FPI3"/>
<keyword evidence="6" id="KW-1185">Reference proteome</keyword>
<evidence type="ECO:0000259" key="4">
    <source>
        <dbReference type="SMART" id="SM01043"/>
    </source>
</evidence>
<keyword evidence="1" id="KW-0805">Transcription regulation</keyword>
<gene>
    <name evidence="5" type="ORF">ETD86_10785</name>
</gene>
<evidence type="ECO:0000313" key="5">
    <source>
        <dbReference type="EMBL" id="TMR22615.1"/>
    </source>
</evidence>
<dbReference type="InterPro" id="IPR051677">
    <property type="entry name" value="AfsR-DnrI-RedD_regulator"/>
</dbReference>
<feature type="region of interest" description="Disordered" evidence="3">
    <location>
        <begin position="1"/>
        <end position="52"/>
    </location>
</feature>
<organism evidence="5 6">
    <name type="scientific">Nonomuraea turkmeniaca</name>
    <dbReference type="NCBI Taxonomy" id="103838"/>
    <lineage>
        <taxon>Bacteria</taxon>
        <taxon>Bacillati</taxon>
        <taxon>Actinomycetota</taxon>
        <taxon>Actinomycetes</taxon>
        <taxon>Streptosporangiales</taxon>
        <taxon>Streptosporangiaceae</taxon>
        <taxon>Nonomuraea</taxon>
    </lineage>
</organism>
<proteinExistence type="predicted"/>
<dbReference type="RefSeq" id="WP_138665990.1">
    <property type="nucleotide sequence ID" value="NZ_VCKY01000027.1"/>
</dbReference>
<dbReference type="SMART" id="SM01043">
    <property type="entry name" value="BTAD"/>
    <property type="match status" value="1"/>
</dbReference>
<dbReference type="SUPFAM" id="SSF48452">
    <property type="entry name" value="TPR-like"/>
    <property type="match status" value="1"/>
</dbReference>
<dbReference type="PANTHER" id="PTHR35807:SF1">
    <property type="entry name" value="TRANSCRIPTIONAL REGULATOR REDD"/>
    <property type="match status" value="1"/>
</dbReference>
<evidence type="ECO:0000256" key="2">
    <source>
        <dbReference type="ARBA" id="ARBA00023163"/>
    </source>
</evidence>